<protein>
    <submittedName>
        <fullName evidence="1">Uncharacterized protein</fullName>
    </submittedName>
</protein>
<sequence>MSEQSSAAGAAGAPLSGLGGMLSRVEFIEVSASLDEVACAFRGFPEMVREWSNASGSFEFRIESDDKLVGKIHVHIEEIISGPYSTAIDVFESTWSENPGKVKFIFYLISRRTRWEVASRFDGNDHPLAFRPLQE</sequence>
<gene>
    <name evidence="1" type="ORF">FHS13_001468</name>
</gene>
<name>A0A841IL55_9ACTN</name>
<comment type="caution">
    <text evidence="1">The sequence shown here is derived from an EMBL/GenBank/DDBJ whole genome shotgun (WGS) entry which is preliminary data.</text>
</comment>
<evidence type="ECO:0000313" key="1">
    <source>
        <dbReference type="EMBL" id="MBB6119519.1"/>
    </source>
</evidence>
<dbReference type="AlphaFoldDB" id="A0A841IL55"/>
<evidence type="ECO:0000313" key="2">
    <source>
        <dbReference type="Proteomes" id="UP000536604"/>
    </source>
</evidence>
<keyword evidence="2" id="KW-1185">Reference proteome</keyword>
<dbReference type="EMBL" id="JACHJO010000004">
    <property type="protein sequence ID" value="MBB6119519.1"/>
    <property type="molecule type" value="Genomic_DNA"/>
</dbReference>
<dbReference type="Proteomes" id="UP000536604">
    <property type="component" value="Unassembled WGS sequence"/>
</dbReference>
<proteinExistence type="predicted"/>
<reference evidence="1 2" key="1">
    <citation type="submission" date="2020-08" db="EMBL/GenBank/DDBJ databases">
        <title>Genomic Encyclopedia of Type Strains, Phase III (KMG-III): the genomes of soil and plant-associated and newly described type strains.</title>
        <authorList>
            <person name="Whitman W."/>
        </authorList>
    </citation>
    <scope>NUCLEOTIDE SEQUENCE [LARGE SCALE GENOMIC DNA]</scope>
    <source>
        <strain evidence="1 2">CECT 8712</strain>
    </source>
</reference>
<organism evidence="1 2">
    <name type="scientific">Nocardiopsis algeriensis</name>
    <dbReference type="NCBI Taxonomy" id="1478215"/>
    <lineage>
        <taxon>Bacteria</taxon>
        <taxon>Bacillati</taxon>
        <taxon>Actinomycetota</taxon>
        <taxon>Actinomycetes</taxon>
        <taxon>Streptosporangiales</taxon>
        <taxon>Nocardiopsidaceae</taxon>
        <taxon>Nocardiopsis</taxon>
    </lineage>
</organism>
<dbReference type="RefSeq" id="WP_184289552.1">
    <property type="nucleotide sequence ID" value="NZ_JACHJO010000004.1"/>
</dbReference>
<accession>A0A841IL55</accession>